<dbReference type="AlphaFoldDB" id="A0A7R9K3F6"/>
<reference evidence="1" key="1">
    <citation type="submission" date="2020-11" db="EMBL/GenBank/DDBJ databases">
        <authorList>
            <person name="Tran Van P."/>
        </authorList>
    </citation>
    <scope>NUCLEOTIDE SEQUENCE</scope>
</reference>
<gene>
    <name evidence="1" type="ORF">TGEB3V08_LOCUS7287</name>
</gene>
<accession>A0A7R9K3F6</accession>
<name>A0A7R9K3F6_TIMGE</name>
<organism evidence="1">
    <name type="scientific">Timema genevievae</name>
    <name type="common">Walking stick</name>
    <dbReference type="NCBI Taxonomy" id="629358"/>
    <lineage>
        <taxon>Eukaryota</taxon>
        <taxon>Metazoa</taxon>
        <taxon>Ecdysozoa</taxon>
        <taxon>Arthropoda</taxon>
        <taxon>Hexapoda</taxon>
        <taxon>Insecta</taxon>
        <taxon>Pterygota</taxon>
        <taxon>Neoptera</taxon>
        <taxon>Polyneoptera</taxon>
        <taxon>Phasmatodea</taxon>
        <taxon>Timematodea</taxon>
        <taxon>Timematoidea</taxon>
        <taxon>Timematidae</taxon>
        <taxon>Timema</taxon>
    </lineage>
</organism>
<proteinExistence type="predicted"/>
<evidence type="ECO:0000313" key="1">
    <source>
        <dbReference type="EMBL" id="CAD7599229.1"/>
    </source>
</evidence>
<dbReference type="EMBL" id="OE842263">
    <property type="protein sequence ID" value="CAD7599229.1"/>
    <property type="molecule type" value="Genomic_DNA"/>
</dbReference>
<protein>
    <submittedName>
        <fullName evidence="1">Uncharacterized protein</fullName>
    </submittedName>
</protein>
<sequence length="197" mass="21521">MLHADVFAWVHAKRCFTLEVGDNIPRQIVIEAVSANRMRPYGEKPTRFAISTLSISTLSKGPLWVLVSTMDSHGHDWFSMGSRGLSSSSVGPPLCDVSCPTLGTNLLHSALLAHCCEPIITSHDLKIHPTSPDGNALIAYDPKQHNSSKYWISNIESFLKAAYGQCEVGASNSSRRTPQLDLVLIGACSMREMNTPQ</sequence>